<dbReference type="GO" id="GO:0016042">
    <property type="term" value="P:lipid catabolic process"/>
    <property type="evidence" value="ECO:0007669"/>
    <property type="project" value="UniProtKB-UniRule"/>
</dbReference>
<feature type="active site" description="Proton acceptor" evidence="4">
    <location>
        <position position="166"/>
    </location>
</feature>
<gene>
    <name evidence="6" type="ORF">IP93_00420</name>
</gene>
<comment type="caution">
    <text evidence="4">Lacks conserved residue(s) required for the propagation of feature annotation.</text>
</comment>
<keyword evidence="1 4" id="KW-0378">Hydrolase</keyword>
<organism evidence="6 7">
    <name type="scientific">Aerolutibacter ruishenii</name>
    <dbReference type="NCBI Taxonomy" id="686800"/>
    <lineage>
        <taxon>Bacteria</taxon>
        <taxon>Pseudomonadati</taxon>
        <taxon>Pseudomonadota</taxon>
        <taxon>Gammaproteobacteria</taxon>
        <taxon>Lysobacterales</taxon>
        <taxon>Lysobacteraceae</taxon>
        <taxon>Aerolutibacter</taxon>
    </lineage>
</organism>
<protein>
    <submittedName>
        <fullName evidence="6">NTE family protein</fullName>
    </submittedName>
</protein>
<feature type="active site" description="Nucleophile" evidence="4">
    <location>
        <position position="52"/>
    </location>
</feature>
<dbReference type="PROSITE" id="PS51635">
    <property type="entry name" value="PNPLA"/>
    <property type="match status" value="1"/>
</dbReference>
<dbReference type="PANTHER" id="PTHR14226">
    <property type="entry name" value="NEUROPATHY TARGET ESTERASE/SWISS CHEESE D.MELANOGASTER"/>
    <property type="match status" value="1"/>
</dbReference>
<evidence type="ECO:0000313" key="7">
    <source>
        <dbReference type="Proteomes" id="UP000316471"/>
    </source>
</evidence>
<proteinExistence type="predicted"/>
<accession>A0A562M3I7</accession>
<evidence type="ECO:0000259" key="5">
    <source>
        <dbReference type="PROSITE" id="PS51635"/>
    </source>
</evidence>
<evidence type="ECO:0000313" key="6">
    <source>
        <dbReference type="EMBL" id="TWI14423.1"/>
    </source>
</evidence>
<dbReference type="Pfam" id="PF01734">
    <property type="entry name" value="Patatin"/>
    <property type="match status" value="1"/>
</dbReference>
<dbReference type="GO" id="GO:0016787">
    <property type="term" value="F:hydrolase activity"/>
    <property type="evidence" value="ECO:0007669"/>
    <property type="project" value="UniProtKB-UniRule"/>
</dbReference>
<dbReference type="PANTHER" id="PTHR14226:SF76">
    <property type="entry name" value="NTE FAMILY PROTEIN RSSA"/>
    <property type="match status" value="1"/>
</dbReference>
<dbReference type="SUPFAM" id="SSF52151">
    <property type="entry name" value="FabD/lysophospholipase-like"/>
    <property type="match status" value="1"/>
</dbReference>
<dbReference type="EMBL" id="VLKP01000001">
    <property type="protein sequence ID" value="TWI14423.1"/>
    <property type="molecule type" value="Genomic_DNA"/>
</dbReference>
<dbReference type="InterPro" id="IPR050301">
    <property type="entry name" value="NTE"/>
</dbReference>
<dbReference type="Proteomes" id="UP000316471">
    <property type="component" value="Unassembled WGS sequence"/>
</dbReference>
<name>A0A562M3I7_9GAMM</name>
<evidence type="ECO:0000256" key="4">
    <source>
        <dbReference type="PROSITE-ProRule" id="PRU01161"/>
    </source>
</evidence>
<comment type="caution">
    <text evidence="6">The sequence shown here is derived from an EMBL/GenBank/DDBJ whole genome shotgun (WGS) entry which is preliminary data.</text>
</comment>
<dbReference type="AlphaFoldDB" id="A0A562M3I7"/>
<evidence type="ECO:0000256" key="1">
    <source>
        <dbReference type="ARBA" id="ARBA00022801"/>
    </source>
</evidence>
<keyword evidence="3 4" id="KW-0443">Lipid metabolism</keyword>
<dbReference type="InterPro" id="IPR016035">
    <property type="entry name" value="Acyl_Trfase/lysoPLipase"/>
</dbReference>
<evidence type="ECO:0000256" key="3">
    <source>
        <dbReference type="ARBA" id="ARBA00023098"/>
    </source>
</evidence>
<feature type="short sequence motif" description="DGA/G" evidence="4">
    <location>
        <begin position="166"/>
        <end position="168"/>
    </location>
</feature>
<feature type="short sequence motif" description="GXSXG" evidence="4">
    <location>
        <begin position="50"/>
        <end position="54"/>
    </location>
</feature>
<sequence>MAVVGGNGKGQAGGKRVALVLGSGGARGLAQIGALEVIQARGLEIVAIAGTSIGALVGGLHASGRLADYRDWLLSMDRNTMLRLLDPGWGRAALFTGDRLMAALREVCGSPRFEDLTIDFTAVAVDLVRQREVWFRQGDMWDAVRASFAIPGVFTPMVINGREMVDGGLLAPLPMTAMRMADADTIIAIDLNGPPSGTARQAAADAAGESAEPVSRSWWPPRQFRQVKDTVGAHPRLGFTELMAQSFDTMQAQLARVQLALDPPGVEMRIPRDACEIYEFWRVAEMIEIGRTEATRALDAAGY</sequence>
<dbReference type="Gene3D" id="3.40.1090.10">
    <property type="entry name" value="Cytosolic phospholipase A2 catalytic domain"/>
    <property type="match status" value="2"/>
</dbReference>
<reference evidence="6 7" key="1">
    <citation type="journal article" date="2015" name="Stand. Genomic Sci.">
        <title>Genomic Encyclopedia of Bacterial and Archaeal Type Strains, Phase III: the genomes of soil and plant-associated and newly described type strains.</title>
        <authorList>
            <person name="Whitman W.B."/>
            <person name="Woyke T."/>
            <person name="Klenk H.P."/>
            <person name="Zhou Y."/>
            <person name="Lilburn T.G."/>
            <person name="Beck B.J."/>
            <person name="De Vos P."/>
            <person name="Vandamme P."/>
            <person name="Eisen J.A."/>
            <person name="Garrity G."/>
            <person name="Hugenholtz P."/>
            <person name="Kyrpides N.C."/>
        </authorList>
    </citation>
    <scope>NUCLEOTIDE SEQUENCE [LARGE SCALE GENOMIC DNA]</scope>
    <source>
        <strain evidence="6 7">CGMCC 1.10136</strain>
    </source>
</reference>
<keyword evidence="2 4" id="KW-0442">Lipid degradation</keyword>
<feature type="domain" description="PNPLA" evidence="5">
    <location>
        <begin position="19"/>
        <end position="179"/>
    </location>
</feature>
<evidence type="ECO:0000256" key="2">
    <source>
        <dbReference type="ARBA" id="ARBA00022963"/>
    </source>
</evidence>
<dbReference type="InterPro" id="IPR002641">
    <property type="entry name" value="PNPLA_dom"/>
</dbReference>
<keyword evidence="7" id="KW-1185">Reference proteome</keyword>